<reference evidence="1 2" key="1">
    <citation type="submission" date="2018-08" db="EMBL/GenBank/DDBJ databases">
        <title>Sequencing the genomes of 1000 actinobacteria strains.</title>
        <authorList>
            <person name="Klenk H.-P."/>
        </authorList>
    </citation>
    <scope>NUCLEOTIDE SEQUENCE [LARGE SCALE GENOMIC DNA]</scope>
    <source>
        <strain evidence="1 2">DSM 22967</strain>
    </source>
</reference>
<protein>
    <submittedName>
        <fullName evidence="1">Uncharacterized protein</fullName>
    </submittedName>
</protein>
<dbReference type="OrthoDB" id="9798687at2"/>
<dbReference type="AlphaFoldDB" id="A0A3D9V019"/>
<dbReference type="Proteomes" id="UP000256253">
    <property type="component" value="Unassembled WGS sequence"/>
</dbReference>
<name>A0A3D9V019_9MICO</name>
<organism evidence="1 2">
    <name type="scientific">Calidifontibacter indicus</name>
    <dbReference type="NCBI Taxonomy" id="419650"/>
    <lineage>
        <taxon>Bacteria</taxon>
        <taxon>Bacillati</taxon>
        <taxon>Actinomycetota</taxon>
        <taxon>Actinomycetes</taxon>
        <taxon>Micrococcales</taxon>
        <taxon>Dermacoccaceae</taxon>
        <taxon>Calidifontibacter</taxon>
    </lineage>
</organism>
<keyword evidence="2" id="KW-1185">Reference proteome</keyword>
<evidence type="ECO:0000313" key="1">
    <source>
        <dbReference type="EMBL" id="REF31554.1"/>
    </source>
</evidence>
<evidence type="ECO:0000313" key="2">
    <source>
        <dbReference type="Proteomes" id="UP000256253"/>
    </source>
</evidence>
<proteinExistence type="predicted"/>
<dbReference type="EMBL" id="QTUA01000001">
    <property type="protein sequence ID" value="REF31554.1"/>
    <property type="molecule type" value="Genomic_DNA"/>
</dbReference>
<gene>
    <name evidence="1" type="ORF">DFJ65_2623</name>
</gene>
<comment type="caution">
    <text evidence="1">The sequence shown here is derived from an EMBL/GenBank/DDBJ whole genome shotgun (WGS) entry which is preliminary data.</text>
</comment>
<sequence>MSPWKYSLKVMCSSHSGPVGSHLGSALRAYATAEPELDVEFPTHSGRTLPLPQVAEALRDRLVSMFWLRDGARPSTAWKARSQDANQGVLPLVGHRNDVGEVEVGSVDVAGAGFAALRGRREVGVAVEPLGDRVAVQLAVPQQPRERAPRDVGVLFVRARGMTEA</sequence>
<accession>A0A3D9V019</accession>